<keyword evidence="7 10" id="KW-1133">Transmembrane helix</keyword>
<evidence type="ECO:0000256" key="2">
    <source>
        <dbReference type="ARBA" id="ARBA00010442"/>
    </source>
</evidence>
<keyword evidence="3 10" id="KW-1003">Cell membrane</keyword>
<keyword evidence="4 10" id="KW-0997">Cell inner membrane</keyword>
<dbReference type="EMBL" id="AAQJ02000001">
    <property type="protein sequence ID" value="EDP46832.1"/>
    <property type="molecule type" value="Genomic_DNA"/>
</dbReference>
<evidence type="ECO:0000313" key="13">
    <source>
        <dbReference type="Proteomes" id="UP000054075"/>
    </source>
</evidence>
<evidence type="ECO:0000313" key="12">
    <source>
        <dbReference type="EMBL" id="EDP46832.1"/>
    </source>
</evidence>
<dbReference type="InterPro" id="IPR050790">
    <property type="entry name" value="ExbB/TolQ_transport"/>
</dbReference>
<gene>
    <name evidence="10 12" type="primary">tolQ</name>
    <name evidence="12" type="ORF">RICGR_0681</name>
</gene>
<evidence type="ECO:0000256" key="1">
    <source>
        <dbReference type="ARBA" id="ARBA00004651"/>
    </source>
</evidence>
<comment type="subcellular location">
    <subcellularLocation>
        <location evidence="10">Cell inner membrane</location>
        <topology evidence="10">Multi-pass membrane protein</topology>
    </subcellularLocation>
    <subcellularLocation>
        <location evidence="1">Cell membrane</location>
        <topology evidence="1">Multi-pass membrane protein</topology>
    </subcellularLocation>
</comment>
<reference evidence="12" key="2">
    <citation type="submission" date="2007-10" db="EMBL/GenBank/DDBJ databases">
        <authorList>
            <person name="Myers G.S."/>
        </authorList>
    </citation>
    <scope>NUCLEOTIDE SEQUENCE [LARGE SCALE GENOMIC DNA]</scope>
</reference>
<comment type="similarity">
    <text evidence="2 10">Belongs to the ExbB/TolQ family.</text>
</comment>
<comment type="function">
    <text evidence="10">Part of the Tol-Pal system, which plays a role in outer membrane invagination during cell division and is important for maintaining outer membrane integrity.</text>
</comment>
<dbReference type="PANTHER" id="PTHR30625">
    <property type="entry name" value="PROTEIN TOLQ"/>
    <property type="match status" value="1"/>
</dbReference>
<organism evidence="12 13">
    <name type="scientific">Rickettsiella grylli</name>
    <dbReference type="NCBI Taxonomy" id="59196"/>
    <lineage>
        <taxon>Bacteria</taxon>
        <taxon>Pseudomonadati</taxon>
        <taxon>Pseudomonadota</taxon>
        <taxon>Gammaproteobacteria</taxon>
        <taxon>Legionellales</taxon>
        <taxon>Coxiellaceae</taxon>
        <taxon>Rickettsiella</taxon>
    </lineage>
</organism>
<dbReference type="PANTHER" id="PTHR30625:SF3">
    <property type="entry name" value="TOL-PAL SYSTEM PROTEIN TOLQ"/>
    <property type="match status" value="1"/>
</dbReference>
<comment type="subunit">
    <text evidence="10">The Tol-Pal system is composed of five core proteins: the inner membrane proteins TolA, TolQ and TolR, the periplasmic protein TolB and the outer membrane protein Pal. They form a network linking the inner and outer membranes and the peptidoglycan layer.</text>
</comment>
<feature type="domain" description="MotA/TolQ/ExbB proton channel" evidence="11">
    <location>
        <begin position="78"/>
        <end position="209"/>
    </location>
</feature>
<dbReference type="AlphaFoldDB" id="A8PMB7"/>
<name>A8PMB7_9COXI</name>
<accession>A8PMB7</accession>
<feature type="transmembrane region" description="Helical" evidence="10">
    <location>
        <begin position="131"/>
        <end position="155"/>
    </location>
</feature>
<dbReference type="Proteomes" id="UP000054075">
    <property type="component" value="Unassembled WGS sequence"/>
</dbReference>
<dbReference type="NCBIfam" id="TIGR02796">
    <property type="entry name" value="tolQ"/>
    <property type="match status" value="1"/>
</dbReference>
<protein>
    <recommendedName>
        <fullName evidence="10">Tol-Pal system protein TolQ</fullName>
    </recommendedName>
</protein>
<dbReference type="STRING" id="59196.RICGR_0681"/>
<dbReference type="GO" id="GO:0017038">
    <property type="term" value="P:protein import"/>
    <property type="evidence" value="ECO:0007669"/>
    <property type="project" value="TreeGrafter"/>
</dbReference>
<evidence type="ECO:0000256" key="4">
    <source>
        <dbReference type="ARBA" id="ARBA00022519"/>
    </source>
</evidence>
<evidence type="ECO:0000256" key="5">
    <source>
        <dbReference type="ARBA" id="ARBA00022618"/>
    </source>
</evidence>
<evidence type="ECO:0000256" key="7">
    <source>
        <dbReference type="ARBA" id="ARBA00022989"/>
    </source>
</evidence>
<evidence type="ECO:0000256" key="8">
    <source>
        <dbReference type="ARBA" id="ARBA00023136"/>
    </source>
</evidence>
<reference evidence="12" key="1">
    <citation type="submission" date="2006-04" db="EMBL/GenBank/DDBJ databases">
        <authorList>
            <person name="Seshadri R."/>
            <person name="Federici B.A."/>
        </authorList>
    </citation>
    <scope>NUCLEOTIDE SEQUENCE [LARGE SCALE GENOMIC DNA]</scope>
</reference>
<evidence type="ECO:0000256" key="10">
    <source>
        <dbReference type="HAMAP-Rule" id="MF_02202"/>
    </source>
</evidence>
<keyword evidence="6 10" id="KW-0812">Transmembrane</keyword>
<evidence type="ECO:0000256" key="6">
    <source>
        <dbReference type="ARBA" id="ARBA00022692"/>
    </source>
</evidence>
<dbReference type="GO" id="GO:0051301">
    <property type="term" value="P:cell division"/>
    <property type="evidence" value="ECO:0007669"/>
    <property type="project" value="UniProtKB-UniRule"/>
</dbReference>
<keyword evidence="8 10" id="KW-0472">Membrane</keyword>
<dbReference type="eggNOG" id="COG0811">
    <property type="taxonomic scope" value="Bacteria"/>
</dbReference>
<evidence type="ECO:0000259" key="11">
    <source>
        <dbReference type="Pfam" id="PF01618"/>
    </source>
</evidence>
<comment type="caution">
    <text evidence="12">The sequence shown here is derived from an EMBL/GenBank/DDBJ whole genome shotgun (WGS) entry which is preliminary data.</text>
</comment>
<dbReference type="InterPro" id="IPR014163">
    <property type="entry name" value="Tol-Pal_TolQ"/>
</dbReference>
<dbReference type="HAMAP" id="MF_02202">
    <property type="entry name" value="TolQ"/>
    <property type="match status" value="1"/>
</dbReference>
<evidence type="ECO:0000256" key="9">
    <source>
        <dbReference type="ARBA" id="ARBA00023306"/>
    </source>
</evidence>
<feature type="transmembrane region" description="Helical" evidence="10">
    <location>
        <begin position="167"/>
        <end position="195"/>
    </location>
</feature>
<dbReference type="GO" id="GO:0043213">
    <property type="term" value="P:bacteriocin transport"/>
    <property type="evidence" value="ECO:0007669"/>
    <property type="project" value="InterPro"/>
</dbReference>
<dbReference type="RefSeq" id="WP_006035799.1">
    <property type="nucleotide sequence ID" value="NZ_AAQJ02000001.1"/>
</dbReference>
<dbReference type="InterPro" id="IPR002898">
    <property type="entry name" value="MotA_ExbB_proton_chnl"/>
</dbReference>
<dbReference type="Pfam" id="PF01618">
    <property type="entry name" value="MotA_ExbB"/>
    <property type="match status" value="1"/>
</dbReference>
<keyword evidence="13" id="KW-1185">Reference proteome</keyword>
<dbReference type="GO" id="GO:0005886">
    <property type="term" value="C:plasma membrane"/>
    <property type="evidence" value="ECO:0007669"/>
    <property type="project" value="UniProtKB-SubCell"/>
</dbReference>
<keyword evidence="5 10" id="KW-0132">Cell division</keyword>
<proteinExistence type="inferred from homology"/>
<sequence>MSTIDPSLWSYFSAASGIVKCVMFILLVASILSWSMIFQYGFILRRSRKRLAQFENKFWSGIELSKLYTELNREQEQQNGLASIFHAGFREFVRLDQHVSDVPAVIMEGVQRAMRIAYSEQHQLLEKHLDFLATLGSTSPYIGLFGTVWGIMTAFHALSASQQTATIAMVAPGIAEALVATAMGLFVAIPAVIFYNRYAHQIQHLLHHYHRFQEEFSTILYRQIHGNAGNYVS</sequence>
<evidence type="ECO:0000256" key="3">
    <source>
        <dbReference type="ARBA" id="ARBA00022475"/>
    </source>
</evidence>
<feature type="transmembrane region" description="Helical" evidence="10">
    <location>
        <begin position="17"/>
        <end position="43"/>
    </location>
</feature>
<keyword evidence="9 10" id="KW-0131">Cell cycle</keyword>
<dbReference type="OrthoDB" id="9805133at2"/>